<comment type="caution">
    <text evidence="2">The sequence shown here is derived from an EMBL/GenBank/DDBJ whole genome shotgun (WGS) entry which is preliminary data.</text>
</comment>
<feature type="compositionally biased region" description="Acidic residues" evidence="1">
    <location>
        <begin position="44"/>
        <end position="60"/>
    </location>
</feature>
<protein>
    <submittedName>
        <fullName evidence="2">Polymerase (RNA) III (DNA directed) polypeptide E</fullName>
    </submittedName>
</protein>
<feature type="region of interest" description="Disordered" evidence="1">
    <location>
        <begin position="1"/>
        <end position="60"/>
    </location>
</feature>
<dbReference type="PANTHER" id="PTHR12069">
    <property type="entry name" value="DNA-DIRECTED RNA POLYMERASES III 80 KDA POLYPEPTIDE RNA POLYMERASE III SUBUNIT 5"/>
    <property type="match status" value="1"/>
</dbReference>
<name>A0A9N8HDV2_9STRA</name>
<gene>
    <name evidence="2" type="ORF">SEMRO_359_G126010.1</name>
</gene>
<feature type="compositionally biased region" description="Basic and acidic residues" evidence="1">
    <location>
        <begin position="209"/>
        <end position="228"/>
    </location>
</feature>
<dbReference type="Pfam" id="PF04801">
    <property type="entry name" value="RPC5"/>
    <property type="match status" value="1"/>
</dbReference>
<dbReference type="AlphaFoldDB" id="A0A9N8HDV2"/>
<dbReference type="GO" id="GO:0005666">
    <property type="term" value="C:RNA polymerase III complex"/>
    <property type="evidence" value="ECO:0007669"/>
    <property type="project" value="TreeGrafter"/>
</dbReference>
<proteinExistence type="predicted"/>
<feature type="region of interest" description="Disordered" evidence="1">
    <location>
        <begin position="201"/>
        <end position="228"/>
    </location>
</feature>
<dbReference type="Proteomes" id="UP001153069">
    <property type="component" value="Unassembled WGS sequence"/>
</dbReference>
<dbReference type="EMBL" id="CAICTM010000358">
    <property type="protein sequence ID" value="CAB9508750.1"/>
    <property type="molecule type" value="Genomic_DNA"/>
</dbReference>
<reference evidence="2" key="1">
    <citation type="submission" date="2020-06" db="EMBL/GenBank/DDBJ databases">
        <authorList>
            <consortium name="Plant Systems Biology data submission"/>
        </authorList>
    </citation>
    <scope>NUCLEOTIDE SEQUENCE</scope>
    <source>
        <strain evidence="2">D6</strain>
    </source>
</reference>
<evidence type="ECO:0000313" key="3">
    <source>
        <dbReference type="Proteomes" id="UP001153069"/>
    </source>
</evidence>
<evidence type="ECO:0000313" key="2">
    <source>
        <dbReference type="EMBL" id="CAB9508750.1"/>
    </source>
</evidence>
<organism evidence="2 3">
    <name type="scientific">Seminavis robusta</name>
    <dbReference type="NCBI Taxonomy" id="568900"/>
    <lineage>
        <taxon>Eukaryota</taxon>
        <taxon>Sar</taxon>
        <taxon>Stramenopiles</taxon>
        <taxon>Ochrophyta</taxon>
        <taxon>Bacillariophyta</taxon>
        <taxon>Bacillariophyceae</taxon>
        <taxon>Bacillariophycidae</taxon>
        <taxon>Naviculales</taxon>
        <taxon>Naviculaceae</taxon>
        <taxon>Seminavis</taxon>
    </lineage>
</organism>
<dbReference type="InterPro" id="IPR006886">
    <property type="entry name" value="RNA_pol_III_Rpc5"/>
</dbReference>
<sequence>MASTSSASSPKKRVRIKAEEDEDEDDAMVEDENEENADNSAMQVDDDQADEEEEEEEEDEVVREMEVYLSPHLVHQLYMLQFPLQQVPTVATQHRTSAAPIAVRVKPKHNMLELDQAIPTRYMEQEGLKHLLQRTYASHTVPVTTHLALGKVVRDDTSKESKFALHLSTLQHITQMRPTFTHIDQDDDDNADNIKALEEERANAANKSNKSEEDDKRKPLMFQKKESERAAMARKNSFAYKKASEEGENWVELNVIDLQNADEVDLMDEEERPSEEEITALKQAMDCPPQFRKRSVMDKVKQDDADETATTDNNKSTSLASYVRSLDYLPAKASASNTNNTTPGFDQAQQFLVDWKQAGLDETHFDLPTMGGHLTTLLKDGWPIPFSILKQSLPPNVDDKHILKALASCAVLVRGNFCLQSRLMTQLPKPVAKARTFALLLLQTMGVIHRSRLDHVFGIITDNNKDDDDNGNGNHGFHHESLNSQTVLMLLEQVAKKTPEGWVLRGQDDVQFLQRFPDNTNLHMQYWGRQLLRFQDYLQRYAEATVS</sequence>
<keyword evidence="3" id="KW-1185">Reference proteome</keyword>
<feature type="compositionally biased region" description="Acidic residues" evidence="1">
    <location>
        <begin position="19"/>
        <end position="37"/>
    </location>
</feature>
<dbReference type="GO" id="GO:0042797">
    <property type="term" value="P:tRNA transcription by RNA polymerase III"/>
    <property type="evidence" value="ECO:0007669"/>
    <property type="project" value="TreeGrafter"/>
</dbReference>
<dbReference type="OrthoDB" id="340681at2759"/>
<evidence type="ECO:0000256" key="1">
    <source>
        <dbReference type="SAM" id="MobiDB-lite"/>
    </source>
</evidence>
<accession>A0A9N8HDV2</accession>
<dbReference type="PANTHER" id="PTHR12069:SF0">
    <property type="entry name" value="DNA-DIRECTED RNA POLYMERASE III SUBUNIT RPC5"/>
    <property type="match status" value="1"/>
</dbReference>